<dbReference type="AlphaFoldDB" id="A0A811UMK4"/>
<keyword evidence="2" id="KW-1185">Reference proteome</keyword>
<protein>
    <submittedName>
        <fullName evidence="1">(Mediterranean fruit fly) hypothetical protein</fullName>
    </submittedName>
</protein>
<evidence type="ECO:0000313" key="2">
    <source>
        <dbReference type="Proteomes" id="UP000606786"/>
    </source>
</evidence>
<evidence type="ECO:0000313" key="1">
    <source>
        <dbReference type="EMBL" id="CAD7000299.1"/>
    </source>
</evidence>
<comment type="caution">
    <text evidence="1">The sequence shown here is derived from an EMBL/GenBank/DDBJ whole genome shotgun (WGS) entry which is preliminary data.</text>
</comment>
<gene>
    <name evidence="1" type="ORF">CCAP1982_LOCUS8787</name>
</gene>
<proteinExistence type="predicted"/>
<dbReference type="EMBL" id="CAJHJT010000012">
    <property type="protein sequence ID" value="CAD7000299.1"/>
    <property type="molecule type" value="Genomic_DNA"/>
</dbReference>
<reference evidence="1" key="1">
    <citation type="submission" date="2020-11" db="EMBL/GenBank/DDBJ databases">
        <authorList>
            <person name="Whitehead M."/>
        </authorList>
    </citation>
    <scope>NUCLEOTIDE SEQUENCE</scope>
    <source>
        <strain evidence="1">EGII</strain>
    </source>
</reference>
<organism evidence="1 2">
    <name type="scientific">Ceratitis capitata</name>
    <name type="common">Mediterranean fruit fly</name>
    <name type="synonym">Tephritis capitata</name>
    <dbReference type="NCBI Taxonomy" id="7213"/>
    <lineage>
        <taxon>Eukaryota</taxon>
        <taxon>Metazoa</taxon>
        <taxon>Ecdysozoa</taxon>
        <taxon>Arthropoda</taxon>
        <taxon>Hexapoda</taxon>
        <taxon>Insecta</taxon>
        <taxon>Pterygota</taxon>
        <taxon>Neoptera</taxon>
        <taxon>Endopterygota</taxon>
        <taxon>Diptera</taxon>
        <taxon>Brachycera</taxon>
        <taxon>Muscomorpha</taxon>
        <taxon>Tephritoidea</taxon>
        <taxon>Tephritidae</taxon>
        <taxon>Ceratitis</taxon>
        <taxon>Ceratitis</taxon>
    </lineage>
</organism>
<dbReference type="Proteomes" id="UP000606786">
    <property type="component" value="Unassembled WGS sequence"/>
</dbReference>
<accession>A0A811UMK4</accession>
<name>A0A811UMK4_CERCA</name>
<sequence>MVTNTKAFADMYICVCMYVCTDCVQVCMPPCVRELSAKWKSIYIIKLYCKCYKNVCEKQKKTITTTTKCENKILWKKVLEKKKKNVRGFATEHHLPVHTHTYIHTYVGI</sequence>